<keyword evidence="9 16" id="KW-0547">Nucleotide-binding</keyword>
<dbReference type="EMBL" id="SLXO01000003">
    <property type="protein sequence ID" value="TCP36419.1"/>
    <property type="molecule type" value="Genomic_DNA"/>
</dbReference>
<organism evidence="19 20">
    <name type="scientific">Rhodothalassium salexigens DSM 2132</name>
    <dbReference type="NCBI Taxonomy" id="1188247"/>
    <lineage>
        <taxon>Bacteria</taxon>
        <taxon>Pseudomonadati</taxon>
        <taxon>Pseudomonadota</taxon>
        <taxon>Alphaproteobacteria</taxon>
        <taxon>Rhodothalassiales</taxon>
        <taxon>Rhodothalassiaceae</taxon>
        <taxon>Rhodothalassium</taxon>
    </lineage>
</organism>
<dbReference type="PROSITE" id="PS00843">
    <property type="entry name" value="DALA_DALA_LIGASE_1"/>
    <property type="match status" value="1"/>
</dbReference>
<keyword evidence="8 15" id="KW-0436">Ligase</keyword>
<evidence type="ECO:0000256" key="2">
    <source>
        <dbReference type="ARBA" id="ARBA00001946"/>
    </source>
</evidence>
<dbReference type="Proteomes" id="UP000295399">
    <property type="component" value="Unassembled WGS sequence"/>
</dbReference>
<evidence type="ECO:0000256" key="3">
    <source>
        <dbReference type="ARBA" id="ARBA00003921"/>
    </source>
</evidence>
<dbReference type="Pfam" id="PF01820">
    <property type="entry name" value="Dala_Dala_lig_N"/>
    <property type="match status" value="1"/>
</dbReference>
<dbReference type="GO" id="GO:0008716">
    <property type="term" value="F:D-alanine-D-alanine ligase activity"/>
    <property type="evidence" value="ECO:0007669"/>
    <property type="project" value="UniProtKB-UniRule"/>
</dbReference>
<keyword evidence="20" id="KW-1185">Reference proteome</keyword>
<dbReference type="UniPathway" id="UPA00219"/>
<dbReference type="Gene3D" id="3.40.50.20">
    <property type="match status" value="1"/>
</dbReference>
<comment type="subcellular location">
    <subcellularLocation>
        <location evidence="4 15">Cytoplasm</location>
    </subcellularLocation>
</comment>
<evidence type="ECO:0000313" key="19">
    <source>
        <dbReference type="EMBL" id="TCP36419.1"/>
    </source>
</evidence>
<keyword evidence="13 15" id="KW-0961">Cell wall biogenesis/degradation</keyword>
<evidence type="ECO:0000256" key="15">
    <source>
        <dbReference type="HAMAP-Rule" id="MF_00047"/>
    </source>
</evidence>
<keyword evidence="10 16" id="KW-0067">ATP-binding</keyword>
<comment type="function">
    <text evidence="3 15">Cell wall formation.</text>
</comment>
<dbReference type="OrthoDB" id="9813261at2"/>
<evidence type="ECO:0000313" key="20">
    <source>
        <dbReference type="Proteomes" id="UP000295399"/>
    </source>
</evidence>
<dbReference type="InterPro" id="IPR013815">
    <property type="entry name" value="ATP_grasp_subdomain_1"/>
</dbReference>
<evidence type="ECO:0000256" key="6">
    <source>
        <dbReference type="ARBA" id="ARBA00012216"/>
    </source>
</evidence>
<name>A0A4R2PLC7_RHOSA</name>
<dbReference type="EC" id="6.3.2.4" evidence="6 15"/>
<evidence type="ECO:0000256" key="17">
    <source>
        <dbReference type="SAM" id="MobiDB-lite"/>
    </source>
</evidence>
<comment type="pathway">
    <text evidence="15">Cell wall biogenesis; peptidoglycan biosynthesis.</text>
</comment>
<comment type="catalytic activity">
    <reaction evidence="14 15">
        <text>2 D-alanine + ATP = D-alanyl-D-alanine + ADP + phosphate + H(+)</text>
        <dbReference type="Rhea" id="RHEA:11224"/>
        <dbReference type="ChEBI" id="CHEBI:15378"/>
        <dbReference type="ChEBI" id="CHEBI:30616"/>
        <dbReference type="ChEBI" id="CHEBI:43474"/>
        <dbReference type="ChEBI" id="CHEBI:57416"/>
        <dbReference type="ChEBI" id="CHEBI:57822"/>
        <dbReference type="ChEBI" id="CHEBI:456216"/>
        <dbReference type="EC" id="6.3.2.4"/>
    </reaction>
</comment>
<proteinExistence type="inferred from homology"/>
<evidence type="ECO:0000256" key="10">
    <source>
        <dbReference type="ARBA" id="ARBA00022840"/>
    </source>
</evidence>
<comment type="cofactor">
    <cofactor evidence="1">
        <name>Mn(2+)</name>
        <dbReference type="ChEBI" id="CHEBI:29035"/>
    </cofactor>
</comment>
<dbReference type="InterPro" id="IPR016185">
    <property type="entry name" value="PreATP-grasp_dom_sf"/>
</dbReference>
<dbReference type="GO" id="GO:0046872">
    <property type="term" value="F:metal ion binding"/>
    <property type="evidence" value="ECO:0007669"/>
    <property type="project" value="InterPro"/>
</dbReference>
<comment type="similarity">
    <text evidence="5 15">Belongs to the D-alanine--D-alanine ligase family.</text>
</comment>
<dbReference type="FunCoup" id="A0A4R2PLC7">
    <property type="interactions" value="324"/>
</dbReference>
<evidence type="ECO:0000256" key="1">
    <source>
        <dbReference type="ARBA" id="ARBA00001936"/>
    </source>
</evidence>
<evidence type="ECO:0000256" key="14">
    <source>
        <dbReference type="ARBA" id="ARBA00047614"/>
    </source>
</evidence>
<accession>A0A4R2PLC7</accession>
<keyword evidence="12 15" id="KW-0573">Peptidoglycan synthesis</keyword>
<dbReference type="Gene3D" id="3.30.1490.20">
    <property type="entry name" value="ATP-grasp fold, A domain"/>
    <property type="match status" value="1"/>
</dbReference>
<dbReference type="Gene3D" id="3.30.470.20">
    <property type="entry name" value="ATP-grasp fold, B domain"/>
    <property type="match status" value="1"/>
</dbReference>
<dbReference type="GO" id="GO:0009252">
    <property type="term" value="P:peptidoglycan biosynthetic process"/>
    <property type="evidence" value="ECO:0007669"/>
    <property type="project" value="UniProtKB-UniRule"/>
</dbReference>
<dbReference type="RefSeq" id="WP_132707955.1">
    <property type="nucleotide sequence ID" value="NZ_JACIGF010000003.1"/>
</dbReference>
<dbReference type="GO" id="GO:0005737">
    <property type="term" value="C:cytoplasm"/>
    <property type="evidence" value="ECO:0007669"/>
    <property type="project" value="UniProtKB-SubCell"/>
</dbReference>
<dbReference type="GO" id="GO:0005524">
    <property type="term" value="F:ATP binding"/>
    <property type="evidence" value="ECO:0007669"/>
    <property type="project" value="UniProtKB-UniRule"/>
</dbReference>
<reference evidence="19 20" key="1">
    <citation type="submission" date="2019-03" db="EMBL/GenBank/DDBJ databases">
        <title>Genomic Encyclopedia of Type Strains, Phase IV (KMG-IV): sequencing the most valuable type-strain genomes for metagenomic binning, comparative biology and taxonomic classification.</title>
        <authorList>
            <person name="Goeker M."/>
        </authorList>
    </citation>
    <scope>NUCLEOTIDE SEQUENCE [LARGE SCALE GENOMIC DNA]</scope>
    <source>
        <strain evidence="19 20">DSM 2132</strain>
    </source>
</reference>
<protein>
    <recommendedName>
        <fullName evidence="6 15">D-alanine--D-alanine ligase</fullName>
        <ecNumber evidence="6 15">6.3.2.4</ecNumber>
    </recommendedName>
    <alternativeName>
        <fullName evidence="15">D-Ala-D-Ala ligase</fullName>
    </alternativeName>
    <alternativeName>
        <fullName evidence="15">D-alanylalanine synthetase</fullName>
    </alternativeName>
</protein>
<dbReference type="PROSITE" id="PS50975">
    <property type="entry name" value="ATP_GRASP"/>
    <property type="match status" value="1"/>
</dbReference>
<dbReference type="InParanoid" id="A0A4R2PLC7"/>
<feature type="domain" description="ATP-grasp" evidence="18">
    <location>
        <begin position="166"/>
        <end position="385"/>
    </location>
</feature>
<evidence type="ECO:0000256" key="9">
    <source>
        <dbReference type="ARBA" id="ARBA00022741"/>
    </source>
</evidence>
<keyword evidence="11 15" id="KW-0133">Cell shape</keyword>
<dbReference type="AlphaFoldDB" id="A0A4R2PLC7"/>
<dbReference type="InterPro" id="IPR011761">
    <property type="entry name" value="ATP-grasp"/>
</dbReference>
<evidence type="ECO:0000256" key="13">
    <source>
        <dbReference type="ARBA" id="ARBA00023316"/>
    </source>
</evidence>
<comment type="caution">
    <text evidence="19">The sequence shown here is derived from an EMBL/GenBank/DDBJ whole genome shotgun (WGS) entry which is preliminary data.</text>
</comment>
<evidence type="ECO:0000256" key="12">
    <source>
        <dbReference type="ARBA" id="ARBA00022984"/>
    </source>
</evidence>
<dbReference type="PANTHER" id="PTHR23132:SF23">
    <property type="entry name" value="D-ALANINE--D-ALANINE LIGASE B"/>
    <property type="match status" value="1"/>
</dbReference>
<evidence type="ECO:0000259" key="18">
    <source>
        <dbReference type="PROSITE" id="PS50975"/>
    </source>
</evidence>
<dbReference type="GO" id="GO:0008360">
    <property type="term" value="P:regulation of cell shape"/>
    <property type="evidence" value="ECO:0007669"/>
    <property type="project" value="UniProtKB-KW"/>
</dbReference>
<dbReference type="InterPro" id="IPR005905">
    <property type="entry name" value="D_ala_D_ala"/>
</dbReference>
<evidence type="ECO:0000256" key="8">
    <source>
        <dbReference type="ARBA" id="ARBA00022598"/>
    </source>
</evidence>
<dbReference type="Pfam" id="PF07478">
    <property type="entry name" value="Dala_Dala_lig_C"/>
    <property type="match status" value="1"/>
</dbReference>
<comment type="cofactor">
    <cofactor evidence="2">
        <name>Mg(2+)</name>
        <dbReference type="ChEBI" id="CHEBI:18420"/>
    </cofactor>
</comment>
<evidence type="ECO:0000256" key="11">
    <source>
        <dbReference type="ARBA" id="ARBA00022960"/>
    </source>
</evidence>
<gene>
    <name evidence="15" type="primary">ddl</name>
    <name evidence="19" type="ORF">EV659_103310</name>
</gene>
<dbReference type="SUPFAM" id="SSF52440">
    <property type="entry name" value="PreATP-grasp domain"/>
    <property type="match status" value="1"/>
</dbReference>
<dbReference type="PROSITE" id="PS00844">
    <property type="entry name" value="DALA_DALA_LIGASE_2"/>
    <property type="match status" value="1"/>
</dbReference>
<dbReference type="InterPro" id="IPR011127">
    <property type="entry name" value="Dala_Dala_lig_N"/>
</dbReference>
<dbReference type="SUPFAM" id="SSF56059">
    <property type="entry name" value="Glutathione synthetase ATP-binding domain-like"/>
    <property type="match status" value="1"/>
</dbReference>
<dbReference type="HAMAP" id="MF_00047">
    <property type="entry name" value="Dala_Dala_lig"/>
    <property type="match status" value="1"/>
</dbReference>
<sequence length="411" mass="43070">MATAPAPKTTVAVFFGGRSVEHDVSILTGLQFLDALDTELFEPLAVYIDPQGQWWCGEALRRRSSYPLSGEPEALGIEPVTLPVGTALGDRPGLMVARKGLMGRSKVETIGFDVAVPALHGSNGEDGTIQGLFEFLRVPYAGCRPLGAAATMDKHFTKRALGATDIATLPHALVARPGRGTFLSEEPVKAALDQQMPGWAFPLLVKPRRLGSSVGVAPAADMDALMAALSKAFRLDDAALVEPLVANLVEYNVAVRATETGPVTSAIERPLHDGPTLDFAAKYRAGGGGPKLDDGPGEGMAAAGRALDPDELTDAQAAQIRRDAAAAFALFDLAGSVRVDFLCNGETGEIWLNELNTIPGSFAYYLWQAATPALGFTDLAETLVREGQALSAGRGGSTQADAGGATLFNRG</sequence>
<dbReference type="InterPro" id="IPR000291">
    <property type="entry name" value="D-Ala_lig_Van_CS"/>
</dbReference>
<evidence type="ECO:0000256" key="5">
    <source>
        <dbReference type="ARBA" id="ARBA00010871"/>
    </source>
</evidence>
<dbReference type="GO" id="GO:0071555">
    <property type="term" value="P:cell wall organization"/>
    <property type="evidence" value="ECO:0007669"/>
    <property type="project" value="UniProtKB-KW"/>
</dbReference>
<dbReference type="PANTHER" id="PTHR23132">
    <property type="entry name" value="D-ALANINE--D-ALANINE LIGASE"/>
    <property type="match status" value="1"/>
</dbReference>
<dbReference type="InterPro" id="IPR011095">
    <property type="entry name" value="Dala_Dala_lig_C"/>
</dbReference>
<evidence type="ECO:0000256" key="7">
    <source>
        <dbReference type="ARBA" id="ARBA00022490"/>
    </source>
</evidence>
<evidence type="ECO:0000256" key="4">
    <source>
        <dbReference type="ARBA" id="ARBA00004496"/>
    </source>
</evidence>
<evidence type="ECO:0000256" key="16">
    <source>
        <dbReference type="PROSITE-ProRule" id="PRU00409"/>
    </source>
</evidence>
<feature type="region of interest" description="Disordered" evidence="17">
    <location>
        <begin position="390"/>
        <end position="411"/>
    </location>
</feature>
<keyword evidence="7 15" id="KW-0963">Cytoplasm</keyword>